<protein>
    <submittedName>
        <fullName evidence="1">Uncharacterized protein</fullName>
    </submittedName>
</protein>
<name>A0AAV3QB89_LITER</name>
<dbReference type="EMBL" id="BAABME010004146">
    <property type="protein sequence ID" value="GAA0161344.1"/>
    <property type="molecule type" value="Genomic_DNA"/>
</dbReference>
<organism evidence="1 2">
    <name type="scientific">Lithospermum erythrorhizon</name>
    <name type="common">Purple gromwell</name>
    <name type="synonym">Lithospermum officinale var. erythrorhizon</name>
    <dbReference type="NCBI Taxonomy" id="34254"/>
    <lineage>
        <taxon>Eukaryota</taxon>
        <taxon>Viridiplantae</taxon>
        <taxon>Streptophyta</taxon>
        <taxon>Embryophyta</taxon>
        <taxon>Tracheophyta</taxon>
        <taxon>Spermatophyta</taxon>
        <taxon>Magnoliopsida</taxon>
        <taxon>eudicotyledons</taxon>
        <taxon>Gunneridae</taxon>
        <taxon>Pentapetalae</taxon>
        <taxon>asterids</taxon>
        <taxon>lamiids</taxon>
        <taxon>Boraginales</taxon>
        <taxon>Boraginaceae</taxon>
        <taxon>Boraginoideae</taxon>
        <taxon>Lithospermeae</taxon>
        <taxon>Lithospermum</taxon>
    </lineage>
</organism>
<keyword evidence="2" id="KW-1185">Reference proteome</keyword>
<proteinExistence type="predicted"/>
<evidence type="ECO:0000313" key="1">
    <source>
        <dbReference type="EMBL" id="GAA0161344.1"/>
    </source>
</evidence>
<reference evidence="1 2" key="1">
    <citation type="submission" date="2024-01" db="EMBL/GenBank/DDBJ databases">
        <title>The complete chloroplast genome sequence of Lithospermum erythrorhizon: insights into the phylogenetic relationship among Boraginaceae species and the maternal lineages of purple gromwells.</title>
        <authorList>
            <person name="Okada T."/>
            <person name="Watanabe K."/>
        </authorList>
    </citation>
    <scope>NUCLEOTIDE SEQUENCE [LARGE SCALE GENOMIC DNA]</scope>
</reference>
<dbReference type="AlphaFoldDB" id="A0AAV3QB89"/>
<comment type="caution">
    <text evidence="1">The sequence shown here is derived from an EMBL/GenBank/DDBJ whole genome shotgun (WGS) entry which is preliminary data.</text>
</comment>
<accession>A0AAV3QB89</accession>
<dbReference type="Proteomes" id="UP001454036">
    <property type="component" value="Unassembled WGS sequence"/>
</dbReference>
<sequence>MAAGVGADICLHSFVDSFQEETLIMVKHYKEFIQPYPPTWFEGLSFDPPSSADGDTSMHVPVCGEGEVVGDREWLPSFFSLVNTRVVRTLP</sequence>
<gene>
    <name evidence="1" type="ORF">LIER_17680</name>
</gene>
<evidence type="ECO:0000313" key="2">
    <source>
        <dbReference type="Proteomes" id="UP001454036"/>
    </source>
</evidence>